<evidence type="ECO:0000256" key="8">
    <source>
        <dbReference type="ARBA" id="ARBA00022833"/>
    </source>
</evidence>
<reference evidence="17" key="1">
    <citation type="journal article" date="2020" name="Stud. Mycol.">
        <title>101 Dothideomycetes genomes: A test case for predicting lifestyles and emergence of pathogens.</title>
        <authorList>
            <person name="Haridas S."/>
            <person name="Albert R."/>
            <person name="Binder M."/>
            <person name="Bloem J."/>
            <person name="LaButti K."/>
            <person name="Salamov A."/>
            <person name="Andreopoulos B."/>
            <person name="Baker S."/>
            <person name="Barry K."/>
            <person name="Bills G."/>
            <person name="Bluhm B."/>
            <person name="Cannon C."/>
            <person name="Castanera R."/>
            <person name="Culley D."/>
            <person name="Daum C."/>
            <person name="Ezra D."/>
            <person name="Gonzalez J."/>
            <person name="Henrissat B."/>
            <person name="Kuo A."/>
            <person name="Liang C."/>
            <person name="Lipzen A."/>
            <person name="Lutzoni F."/>
            <person name="Magnuson J."/>
            <person name="Mondo S."/>
            <person name="Nolan M."/>
            <person name="Ohm R."/>
            <person name="Pangilinan J."/>
            <person name="Park H.-J."/>
            <person name="Ramirez L."/>
            <person name="Alfaro M."/>
            <person name="Sun H."/>
            <person name="Tritt A."/>
            <person name="Yoshinaga Y."/>
            <person name="Zwiers L.-H."/>
            <person name="Turgeon B."/>
            <person name="Goodwin S."/>
            <person name="Spatafora J."/>
            <person name="Crous P."/>
            <person name="Grigoriev I."/>
        </authorList>
    </citation>
    <scope>NUCLEOTIDE SEQUENCE [LARGE SCALE GENOMIC DNA]</scope>
    <source>
        <strain evidence="17">CECT 20119</strain>
    </source>
</reference>
<dbReference type="Pfam" id="PF08797">
    <property type="entry name" value="HIRAN"/>
    <property type="match status" value="1"/>
</dbReference>
<dbReference type="GO" id="GO:0005634">
    <property type="term" value="C:nucleus"/>
    <property type="evidence" value="ECO:0007669"/>
    <property type="project" value="UniProtKB-SubCell"/>
</dbReference>
<dbReference type="Gene3D" id="3.30.40.10">
    <property type="entry name" value="Zinc/RING finger domain, C3HC4 (zinc finger)"/>
    <property type="match status" value="1"/>
</dbReference>
<evidence type="ECO:0000313" key="16">
    <source>
        <dbReference type="EMBL" id="KAF2223192.1"/>
    </source>
</evidence>
<organism evidence="16 17">
    <name type="scientific">Elsinoe ampelina</name>
    <dbReference type="NCBI Taxonomy" id="302913"/>
    <lineage>
        <taxon>Eukaryota</taxon>
        <taxon>Fungi</taxon>
        <taxon>Dikarya</taxon>
        <taxon>Ascomycota</taxon>
        <taxon>Pezizomycotina</taxon>
        <taxon>Dothideomycetes</taxon>
        <taxon>Dothideomycetidae</taxon>
        <taxon>Myriangiales</taxon>
        <taxon>Elsinoaceae</taxon>
        <taxon>Elsinoe</taxon>
    </lineage>
</organism>
<keyword evidence="17" id="KW-1185">Reference proteome</keyword>
<dbReference type="InterPro" id="IPR027417">
    <property type="entry name" value="P-loop_NTPase"/>
</dbReference>
<dbReference type="GO" id="GO:0005524">
    <property type="term" value="F:ATP binding"/>
    <property type="evidence" value="ECO:0007669"/>
    <property type="project" value="UniProtKB-KW"/>
</dbReference>
<dbReference type="InterPro" id="IPR038718">
    <property type="entry name" value="SNF2-like_sf"/>
</dbReference>
<dbReference type="InterPro" id="IPR017907">
    <property type="entry name" value="Znf_RING_CS"/>
</dbReference>
<evidence type="ECO:0000256" key="2">
    <source>
        <dbReference type="ARBA" id="ARBA00007025"/>
    </source>
</evidence>
<dbReference type="Pfam" id="PF00271">
    <property type="entry name" value="Helicase_C"/>
    <property type="match status" value="1"/>
</dbReference>
<comment type="subcellular location">
    <subcellularLocation>
        <location evidence="1">Nucleus</location>
    </subcellularLocation>
</comment>
<evidence type="ECO:0000259" key="15">
    <source>
        <dbReference type="PROSITE" id="PS51194"/>
    </source>
</evidence>
<evidence type="ECO:0000313" key="17">
    <source>
        <dbReference type="Proteomes" id="UP000799538"/>
    </source>
</evidence>
<feature type="region of interest" description="Disordered" evidence="12">
    <location>
        <begin position="204"/>
        <end position="232"/>
    </location>
</feature>
<dbReference type="GO" id="GO:0008094">
    <property type="term" value="F:ATP-dependent activity, acting on DNA"/>
    <property type="evidence" value="ECO:0007669"/>
    <property type="project" value="TreeGrafter"/>
</dbReference>
<dbReference type="InterPro" id="IPR014905">
    <property type="entry name" value="HIRAN"/>
</dbReference>
<dbReference type="InterPro" id="IPR001650">
    <property type="entry name" value="Helicase_C-like"/>
</dbReference>
<dbReference type="Pfam" id="PF13923">
    <property type="entry name" value="zf-C3HC4_2"/>
    <property type="match status" value="1"/>
</dbReference>
<keyword evidence="8" id="KW-0862">Zinc</keyword>
<dbReference type="InterPro" id="IPR000330">
    <property type="entry name" value="SNF2_N"/>
</dbReference>
<keyword evidence="9" id="KW-0067">ATP-binding</keyword>
<evidence type="ECO:0000256" key="7">
    <source>
        <dbReference type="ARBA" id="ARBA00022806"/>
    </source>
</evidence>
<evidence type="ECO:0000256" key="12">
    <source>
        <dbReference type="SAM" id="MobiDB-lite"/>
    </source>
</evidence>
<dbReference type="InterPro" id="IPR050628">
    <property type="entry name" value="SNF2_RAD54_helicase_TF"/>
</dbReference>
<dbReference type="SMART" id="SM00490">
    <property type="entry name" value="HELICc"/>
    <property type="match status" value="1"/>
</dbReference>
<evidence type="ECO:0000256" key="10">
    <source>
        <dbReference type="ARBA" id="ARBA00023242"/>
    </source>
</evidence>
<dbReference type="InterPro" id="IPR013083">
    <property type="entry name" value="Znf_RING/FYVE/PHD"/>
</dbReference>
<feature type="region of interest" description="Disordered" evidence="12">
    <location>
        <begin position="891"/>
        <end position="913"/>
    </location>
</feature>
<feature type="region of interest" description="Disordered" evidence="12">
    <location>
        <begin position="1"/>
        <end position="62"/>
    </location>
</feature>
<dbReference type="Gene3D" id="3.40.50.10810">
    <property type="entry name" value="Tandem AAA-ATPase domain"/>
    <property type="match status" value="1"/>
</dbReference>
<dbReference type="SUPFAM" id="SSF52540">
    <property type="entry name" value="P-loop containing nucleoside triphosphate hydrolases"/>
    <property type="match status" value="2"/>
</dbReference>
<evidence type="ECO:0000256" key="9">
    <source>
        <dbReference type="ARBA" id="ARBA00022840"/>
    </source>
</evidence>
<dbReference type="EMBL" id="ML992507">
    <property type="protein sequence ID" value="KAF2223192.1"/>
    <property type="molecule type" value="Genomic_DNA"/>
</dbReference>
<dbReference type="GO" id="GO:0004386">
    <property type="term" value="F:helicase activity"/>
    <property type="evidence" value="ECO:0007669"/>
    <property type="project" value="UniProtKB-KW"/>
</dbReference>
<dbReference type="GO" id="GO:0016818">
    <property type="term" value="F:hydrolase activity, acting on acid anhydrides, in phosphorus-containing anhydrides"/>
    <property type="evidence" value="ECO:0007669"/>
    <property type="project" value="InterPro"/>
</dbReference>
<keyword evidence="4" id="KW-0547">Nucleotide-binding</keyword>
<dbReference type="PROSITE" id="PS51192">
    <property type="entry name" value="HELICASE_ATP_BIND_1"/>
    <property type="match status" value="1"/>
</dbReference>
<dbReference type="GO" id="GO:0003676">
    <property type="term" value="F:nucleic acid binding"/>
    <property type="evidence" value="ECO:0007669"/>
    <property type="project" value="InterPro"/>
</dbReference>
<evidence type="ECO:0000259" key="14">
    <source>
        <dbReference type="PROSITE" id="PS51192"/>
    </source>
</evidence>
<dbReference type="SMART" id="SM00910">
    <property type="entry name" value="HIRAN"/>
    <property type="match status" value="1"/>
</dbReference>
<dbReference type="Gene3D" id="3.30.70.2330">
    <property type="match status" value="1"/>
</dbReference>
<dbReference type="SMART" id="SM00487">
    <property type="entry name" value="DEXDc"/>
    <property type="match status" value="1"/>
</dbReference>
<dbReference type="PANTHER" id="PTHR45626">
    <property type="entry name" value="TRANSCRIPTION TERMINATION FACTOR 2-RELATED"/>
    <property type="match status" value="1"/>
</dbReference>
<accession>A0A6A6GBV0</accession>
<comment type="similarity">
    <text evidence="2">Belongs to the SNF2/RAD54 helicase family.</text>
</comment>
<dbReference type="OrthoDB" id="448448at2759"/>
<name>A0A6A6GBV0_9PEZI</name>
<evidence type="ECO:0000256" key="6">
    <source>
        <dbReference type="ARBA" id="ARBA00022801"/>
    </source>
</evidence>
<feature type="domain" description="RING-type" evidence="13">
    <location>
        <begin position="669"/>
        <end position="707"/>
    </location>
</feature>
<keyword evidence="6" id="KW-0378">Hydrolase</keyword>
<dbReference type="PANTHER" id="PTHR45626:SF11">
    <property type="entry name" value="FAMILY HELICASE, PUTATIVE (AFU_ORTHOLOGUE AFUA_5G06590)-RELATED"/>
    <property type="match status" value="1"/>
</dbReference>
<keyword evidence="7" id="KW-0347">Helicase</keyword>
<dbReference type="SUPFAM" id="SSF57850">
    <property type="entry name" value="RING/U-box"/>
    <property type="match status" value="1"/>
</dbReference>
<dbReference type="AlphaFoldDB" id="A0A6A6GBV0"/>
<dbReference type="Gene3D" id="3.40.50.300">
    <property type="entry name" value="P-loop containing nucleotide triphosphate hydrolases"/>
    <property type="match status" value="1"/>
</dbReference>
<sequence length="913" mass="102102">MGGQKRSHSDVVDLTGSDDEQPTSKTPRSSQQAGPRSSLASQGSFDSVDDENHGNELMPSTQNAPAETEYFELYGIHTAKVVGIRFYNGYANSGETVVLRREPENQYDRNAIQVLNVNRQQIGHVPRQIAAKLAPYLDNHDLIAEGRLFGRRTEFDIPLNIALFGSSDPQIRAELRERMQKDRLNLDAFKKREKEEKARRAAELKKVAKGKKPEKDAQWNNGAVANGDGGGPEEIEDLMDEATVFNPRDASKVAEQYGAQEEQLMAMPKEDQPAGISTPLLPFQLQGLAWLLEQENPRLPEEGGDDVVQLWKRASNTQYTNIATNHSQSKEPRLARGGILADDMGLGKTVQIISLIVADKKKNGEDVGPTLIVAPVSVMSNWSGQAELHVDEANPLKVYTYHGQGRKKMKAEEFKQYDIIITTYGTLSVEYMPRGRDKPPEMPTRDGLYSMQWRRIVLDEGHTIRNPGTKNALAACAIDARAKWVLTGTPIINSLKDLFSLVKFIGLSGGLDDFKVFNTVLIRPMKDGDKDASILLQALMGTICLRRRKDMSFIDLKLPALTEYVHHVEFTNHEQKKYDALQDEARGMLSTYNRASRSGDSRKAQETYRHLLEILLRLRQVCNHWKMCESRVLDLMSLLSEGKAVSLTPDNVKALQDLLQVSIESQEDCPICFDNLNEPVITPCGHFFCRPCIQRTIEMQHKCPMCRNHLQDETCLVGPAVDCGDDASAEEEVADEDTSAKTDALLKLTEAMHKKEGTKVVIFSQWRRYLDIVEPRLAAQGHKTARLDGSMPAHMRDRSLKQFDSDPNTTILLASLGVCAVGLNLVAANTVVMCDSWWAPAIEDQAVDRVHRLGQKRECTVWRLVVKGSIEERTLEIQAEKRKLMAVAMREGEGAGRRKRGRGTAGDIQRLLG</sequence>
<dbReference type="PROSITE" id="PS00518">
    <property type="entry name" value="ZF_RING_1"/>
    <property type="match status" value="1"/>
</dbReference>
<keyword evidence="3" id="KW-0479">Metal-binding</keyword>
<dbReference type="InterPro" id="IPR001841">
    <property type="entry name" value="Znf_RING"/>
</dbReference>
<protein>
    <submittedName>
        <fullName evidence="16">SNF2 family N-terminal domain-containing protein</fullName>
    </submittedName>
</protein>
<dbReference type="PROSITE" id="PS51194">
    <property type="entry name" value="HELICASE_CTER"/>
    <property type="match status" value="1"/>
</dbReference>
<feature type="domain" description="Helicase C-terminal" evidence="15">
    <location>
        <begin position="747"/>
        <end position="893"/>
    </location>
</feature>
<keyword evidence="10" id="KW-0539">Nucleus</keyword>
<evidence type="ECO:0000256" key="11">
    <source>
        <dbReference type="PROSITE-ProRule" id="PRU00175"/>
    </source>
</evidence>
<proteinExistence type="inferred from homology"/>
<dbReference type="CDD" id="cd18793">
    <property type="entry name" value="SF2_C_SNF"/>
    <property type="match status" value="1"/>
</dbReference>
<dbReference type="InterPro" id="IPR049730">
    <property type="entry name" value="SNF2/RAD54-like_C"/>
</dbReference>
<gene>
    <name evidence="16" type="ORF">BDZ85DRAFT_263143</name>
</gene>
<evidence type="ECO:0000256" key="1">
    <source>
        <dbReference type="ARBA" id="ARBA00004123"/>
    </source>
</evidence>
<dbReference type="InterPro" id="IPR014001">
    <property type="entry name" value="Helicase_ATP-bd"/>
</dbReference>
<dbReference type="PROSITE" id="PS50089">
    <property type="entry name" value="ZF_RING_2"/>
    <property type="match status" value="1"/>
</dbReference>
<dbReference type="GO" id="GO:0008270">
    <property type="term" value="F:zinc ion binding"/>
    <property type="evidence" value="ECO:0007669"/>
    <property type="project" value="UniProtKB-KW"/>
</dbReference>
<feature type="domain" description="Helicase ATP-binding" evidence="14">
    <location>
        <begin position="329"/>
        <end position="508"/>
    </location>
</feature>
<evidence type="ECO:0000259" key="13">
    <source>
        <dbReference type="PROSITE" id="PS50089"/>
    </source>
</evidence>
<dbReference type="SMART" id="SM00184">
    <property type="entry name" value="RING"/>
    <property type="match status" value="1"/>
</dbReference>
<dbReference type="GO" id="GO:0006281">
    <property type="term" value="P:DNA repair"/>
    <property type="evidence" value="ECO:0007669"/>
    <property type="project" value="TreeGrafter"/>
</dbReference>
<evidence type="ECO:0000256" key="4">
    <source>
        <dbReference type="ARBA" id="ARBA00022741"/>
    </source>
</evidence>
<dbReference type="Pfam" id="PF00176">
    <property type="entry name" value="SNF2-rel_dom"/>
    <property type="match status" value="1"/>
</dbReference>
<evidence type="ECO:0000256" key="3">
    <source>
        <dbReference type="ARBA" id="ARBA00022723"/>
    </source>
</evidence>
<feature type="compositionally biased region" description="Polar residues" evidence="12">
    <location>
        <begin position="23"/>
        <end position="45"/>
    </location>
</feature>
<evidence type="ECO:0000256" key="5">
    <source>
        <dbReference type="ARBA" id="ARBA00022771"/>
    </source>
</evidence>
<feature type="compositionally biased region" description="Basic and acidic residues" evidence="12">
    <location>
        <begin position="204"/>
        <end position="217"/>
    </location>
</feature>
<keyword evidence="5 11" id="KW-0863">Zinc-finger</keyword>
<dbReference type="Proteomes" id="UP000799538">
    <property type="component" value="Unassembled WGS sequence"/>
</dbReference>